<dbReference type="SUPFAM" id="SSF63829">
    <property type="entry name" value="Calcium-dependent phosphotriesterase"/>
    <property type="match status" value="1"/>
</dbReference>
<evidence type="ECO:0000259" key="1">
    <source>
        <dbReference type="Pfam" id="PF08450"/>
    </source>
</evidence>
<dbReference type="EMBL" id="JBIRYO010000008">
    <property type="protein sequence ID" value="MFI2474850.1"/>
    <property type="molecule type" value="Genomic_DNA"/>
</dbReference>
<dbReference type="Gene3D" id="2.120.10.30">
    <property type="entry name" value="TolB, C-terminal domain"/>
    <property type="match status" value="1"/>
</dbReference>
<keyword evidence="3" id="KW-1185">Reference proteome</keyword>
<feature type="domain" description="SMP-30/Gluconolactonase/LRE-like region" evidence="1">
    <location>
        <begin position="1"/>
        <end position="52"/>
    </location>
</feature>
<comment type="caution">
    <text evidence="2">The sequence shown here is derived from an EMBL/GenBank/DDBJ whole genome shotgun (WGS) entry which is preliminary data.</text>
</comment>
<evidence type="ECO:0000313" key="2">
    <source>
        <dbReference type="EMBL" id="MFI2474850.1"/>
    </source>
</evidence>
<dbReference type="Proteomes" id="UP001611415">
    <property type="component" value="Unassembled WGS sequence"/>
</dbReference>
<organism evidence="2 3">
    <name type="scientific">Nocardia xishanensis</name>
    <dbReference type="NCBI Taxonomy" id="238964"/>
    <lineage>
        <taxon>Bacteria</taxon>
        <taxon>Bacillati</taxon>
        <taxon>Actinomycetota</taxon>
        <taxon>Actinomycetes</taxon>
        <taxon>Mycobacteriales</taxon>
        <taxon>Nocardiaceae</taxon>
        <taxon>Nocardia</taxon>
    </lineage>
</organism>
<accession>A0ABW7X177</accession>
<proteinExistence type="predicted"/>
<dbReference type="InterPro" id="IPR011042">
    <property type="entry name" value="6-blade_b-propeller_TolB-like"/>
</dbReference>
<evidence type="ECO:0000313" key="3">
    <source>
        <dbReference type="Proteomes" id="UP001611415"/>
    </source>
</evidence>
<gene>
    <name evidence="2" type="ORF">ACH49W_15855</name>
</gene>
<dbReference type="RefSeq" id="WP_397092856.1">
    <property type="nucleotide sequence ID" value="NZ_JBIRYO010000008.1"/>
</dbReference>
<reference evidence="2 3" key="1">
    <citation type="submission" date="2024-10" db="EMBL/GenBank/DDBJ databases">
        <title>The Natural Products Discovery Center: Release of the First 8490 Sequenced Strains for Exploring Actinobacteria Biosynthetic Diversity.</title>
        <authorList>
            <person name="Kalkreuter E."/>
            <person name="Kautsar S.A."/>
            <person name="Yang D."/>
            <person name="Bader C.D."/>
            <person name="Teijaro C.N."/>
            <person name="Fluegel L."/>
            <person name="Davis C.M."/>
            <person name="Simpson J.R."/>
            <person name="Lauterbach L."/>
            <person name="Steele A.D."/>
            <person name="Gui C."/>
            <person name="Meng S."/>
            <person name="Li G."/>
            <person name="Viehrig K."/>
            <person name="Ye F."/>
            <person name="Su P."/>
            <person name="Kiefer A.F."/>
            <person name="Nichols A."/>
            <person name="Cepeda A.J."/>
            <person name="Yan W."/>
            <person name="Fan B."/>
            <person name="Jiang Y."/>
            <person name="Adhikari A."/>
            <person name="Zheng C.-J."/>
            <person name="Schuster L."/>
            <person name="Cowan T.M."/>
            <person name="Smanski M.J."/>
            <person name="Chevrette M.G."/>
            <person name="De Carvalho L.P.S."/>
            <person name="Shen B."/>
        </authorList>
    </citation>
    <scope>NUCLEOTIDE SEQUENCE [LARGE SCALE GENOMIC DNA]</scope>
    <source>
        <strain evidence="2 3">NPDC019275</strain>
    </source>
</reference>
<sequence>AVDAGGGVWVALGSGGAVARFAPTGELVDTIELPGTFVSSLTFTGADLYLTTNSGLFTTVVDTTGAAVPPAGVPH</sequence>
<dbReference type="Pfam" id="PF08450">
    <property type="entry name" value="SGL"/>
    <property type="match status" value="1"/>
</dbReference>
<name>A0ABW7X177_9NOCA</name>
<feature type="non-terminal residue" evidence="2">
    <location>
        <position position="1"/>
    </location>
</feature>
<dbReference type="InterPro" id="IPR013658">
    <property type="entry name" value="SGL"/>
</dbReference>
<protein>
    <submittedName>
        <fullName evidence="2">SMP-30/gluconolactonase/LRE family protein</fullName>
    </submittedName>
</protein>